<evidence type="ECO:0000256" key="10">
    <source>
        <dbReference type="ARBA" id="ARBA00023212"/>
    </source>
</evidence>
<evidence type="ECO:0000256" key="13">
    <source>
        <dbReference type="ARBA" id="ARBA00093507"/>
    </source>
</evidence>
<evidence type="ECO:0000256" key="5">
    <source>
        <dbReference type="ARBA" id="ARBA00022499"/>
    </source>
</evidence>
<feature type="region of interest" description="Disordered" evidence="14">
    <location>
        <begin position="569"/>
        <end position="624"/>
    </location>
</feature>
<dbReference type="PANTHER" id="PTHR13034">
    <property type="entry name" value="DYNACTIN P62 SUBUNIT"/>
    <property type="match status" value="1"/>
</dbReference>
<gene>
    <name evidence="15" type="ORF">H1R20_g9171</name>
</gene>
<evidence type="ECO:0000256" key="6">
    <source>
        <dbReference type="ARBA" id="ARBA00022553"/>
    </source>
</evidence>
<comment type="subunit">
    <text evidence="13">Subunit of dynactin, a multiprotein complex part of a tripartite complex with dynein and a adapter, such as BICDL1, BICD2 or HOOK3. The dynactin complex is built around ACTR1A/ACTB filament and consists of an actin-related filament composed of a shoulder domain, a pointed end and a barbed end. Its length is defined by its flexible shoulder domain. The soulder is composed of 2 DCTN1 subunits, 4 DCTN2 and 2 DCTN3. The 4 DCNT2 (via N-terminus) bind the ACTR1A filament and act as molecular rulers to determine the length. The pointed end is important for binding dynein-dynactin cargo adapters. Consists of 4 subunits: ACTR10, DCNT4, DCTN5 and DCTN6. The barbed end is composed of a CAPZA1:CAPZB heterodimers, which binds ACTR1A/ACTB filament and dynactin and stabilizes dynactin. Interacts with ATP7B, but not ATP7A, in a copper-dependent manner. Interacts with ANK2; this interaction is required for localization at costameres. Interacts with N4BP2L1.</text>
</comment>
<keyword evidence="5" id="KW-1017">Isopeptide bond</keyword>
<feature type="compositionally biased region" description="Basic and acidic residues" evidence="14">
    <location>
        <begin position="820"/>
        <end position="837"/>
    </location>
</feature>
<evidence type="ECO:0000256" key="7">
    <source>
        <dbReference type="ARBA" id="ARBA00022843"/>
    </source>
</evidence>
<dbReference type="Proteomes" id="UP001140091">
    <property type="component" value="Unassembled WGS sequence"/>
</dbReference>
<evidence type="ECO:0000256" key="14">
    <source>
        <dbReference type="SAM" id="MobiDB-lite"/>
    </source>
</evidence>
<feature type="region of interest" description="Disordered" evidence="14">
    <location>
        <begin position="700"/>
        <end position="847"/>
    </location>
</feature>
<accession>A0A9W8J7U7</accession>
<dbReference type="GO" id="GO:0001725">
    <property type="term" value="C:stress fiber"/>
    <property type="evidence" value="ECO:0007669"/>
    <property type="project" value="UniProtKB-SubCell"/>
</dbReference>
<feature type="compositionally biased region" description="Low complexity" evidence="14">
    <location>
        <begin position="468"/>
        <end position="483"/>
    </location>
</feature>
<evidence type="ECO:0000313" key="16">
    <source>
        <dbReference type="Proteomes" id="UP001140091"/>
    </source>
</evidence>
<evidence type="ECO:0000256" key="12">
    <source>
        <dbReference type="ARBA" id="ARBA00034864"/>
    </source>
</evidence>
<keyword evidence="6" id="KW-0597">Phosphoprotein</keyword>
<evidence type="ECO:0000256" key="3">
    <source>
        <dbReference type="ARBA" id="ARBA00004657"/>
    </source>
</evidence>
<keyword evidence="7" id="KW-0832">Ubl conjugation</keyword>
<keyword evidence="10" id="KW-0206">Cytoskeleton</keyword>
<keyword evidence="4" id="KW-0963">Cytoplasm</keyword>
<organism evidence="15 16">
    <name type="scientific">Candolleomyces eurysporus</name>
    <dbReference type="NCBI Taxonomy" id="2828524"/>
    <lineage>
        <taxon>Eukaryota</taxon>
        <taxon>Fungi</taxon>
        <taxon>Dikarya</taxon>
        <taxon>Basidiomycota</taxon>
        <taxon>Agaricomycotina</taxon>
        <taxon>Agaricomycetes</taxon>
        <taxon>Agaricomycetidae</taxon>
        <taxon>Agaricales</taxon>
        <taxon>Agaricineae</taxon>
        <taxon>Psathyrellaceae</taxon>
        <taxon>Candolleomyces</taxon>
    </lineage>
</organism>
<dbReference type="PANTHER" id="PTHR13034:SF2">
    <property type="entry name" value="DYNACTIN SUBUNIT 4"/>
    <property type="match status" value="1"/>
</dbReference>
<evidence type="ECO:0000256" key="2">
    <source>
        <dbReference type="ARBA" id="ARBA00004529"/>
    </source>
</evidence>
<evidence type="ECO:0000313" key="15">
    <source>
        <dbReference type="EMBL" id="KAJ2927914.1"/>
    </source>
</evidence>
<evidence type="ECO:0000256" key="1">
    <source>
        <dbReference type="ARBA" id="ARBA00004300"/>
    </source>
</evidence>
<dbReference type="GO" id="GO:0005869">
    <property type="term" value="C:dynactin complex"/>
    <property type="evidence" value="ECO:0007669"/>
    <property type="project" value="InterPro"/>
</dbReference>
<dbReference type="InterPro" id="IPR008603">
    <property type="entry name" value="DCTN4"/>
</dbReference>
<proteinExistence type="inferred from homology"/>
<evidence type="ECO:0000256" key="9">
    <source>
        <dbReference type="ARBA" id="ARBA00023054"/>
    </source>
</evidence>
<feature type="compositionally biased region" description="Low complexity" evidence="14">
    <location>
        <begin position="797"/>
        <end position="817"/>
    </location>
</feature>
<dbReference type="Gene3D" id="3.60.15.10">
    <property type="entry name" value="Ribonuclease Z/Hydroxyacylglutathione hydrolase-like"/>
    <property type="match status" value="1"/>
</dbReference>
<evidence type="ECO:0000256" key="11">
    <source>
        <dbReference type="ARBA" id="ARBA00034776"/>
    </source>
</evidence>
<name>A0A9W8J7U7_9AGAR</name>
<feature type="compositionally biased region" description="Polar residues" evidence="14">
    <location>
        <begin position="728"/>
        <end position="760"/>
    </location>
</feature>
<comment type="similarity">
    <text evidence="11">Belongs to the dynactin subunit 4 family.</text>
</comment>
<dbReference type="OrthoDB" id="5561659at2759"/>
<feature type="compositionally biased region" description="Polar residues" evidence="14">
    <location>
        <begin position="941"/>
        <end position="952"/>
    </location>
</feature>
<keyword evidence="8" id="KW-0007">Acetylation</keyword>
<reference evidence="15" key="1">
    <citation type="submission" date="2022-06" db="EMBL/GenBank/DDBJ databases">
        <title>Genome Sequence of Candolleomyces eurysporus.</title>
        <authorList>
            <person name="Buettner E."/>
        </authorList>
    </citation>
    <scope>NUCLEOTIDE SEQUENCE</scope>
    <source>
        <strain evidence="15">VTCC 930004</strain>
    </source>
</reference>
<keyword evidence="16" id="KW-1185">Reference proteome</keyword>
<feature type="non-terminal residue" evidence="15">
    <location>
        <position position="1"/>
    </location>
</feature>
<evidence type="ECO:0000256" key="8">
    <source>
        <dbReference type="ARBA" id="ARBA00022990"/>
    </source>
</evidence>
<sequence>MPPGTPYSSCIPPYRIRVDDFASTNIQPPPLLHLLSHTHTDHINGLSAKSFGYTVYCSEDAKEMLLRHELYAEREYREMELRAQNVRTFSHLKVDPVVHPDGSLYYTGSRDLLKTLPLHRPTKVELTANESVTITLLDANHCPGAIMFLIEGSKGAVLHTGDFRAEPWFLDSITRNPFLQPYLVSEKQGRLNKSLEAIYLDTACVMSTAEVPTKAAATSGLVELLELFPQDVYFFINSWTWGYEDILKAIASAFQTKANTNMESTSTFLIPTYDSSRLKILLKRVSMRASDSTGVNMSPLRTNGACTRTRLAYWNWDGYLRNTKARLQRNEVVNHLLVPLSRHSPLPELRSFVSLFRPRRVVPNTLDPRLHGLDWTFIDRMFADCLHPSSRAKLDHYVESSGILRLSEEAQNDGDVALKNLVGEGAEDVAFKWADDGKLLKKLDVVRSCTGKNESTVIDRLLGQGQDVHSSPEIPVVPVSPTSAQDKGKAPVRYQPPDSDEDTDFGDSDDERGRTAHMLFAAQAGVDEKENRWWLSSPASQYADGNSSQEVLAQVCEEILAPVNVKDQDQITDSSGGRVGSGKREGALGRDGSWRVNMITPSTTPMRPRPVAASKPVRVSPASPLVTRSSAKGLPNLLSSTLGGGVGSSLFLASPIQLSSSPIPENNASFMKELMGRNRDKGEMIQVPSPDATRSFEATSTRVGEMPHGEQETPARPSTRLPFPIVTPITTSTAVSKTPMKETNASTSSMVVSQLISKLPTSKRPRSMASSSKDLDTGPMPKRQRKNPVADTRPGPSSQHTAASASHLASSVLAPLSKQDAGRDNRTVNREPRQKEREKKKKGTSLRQAFTHEQILNIQRRRLEMGAKWAQGSGEVAERMRAKREQVIAKFGKSVLPEVGEGHRDHAGGSVDGVGGTAAVKDGARVNYISTTPLTKAGAGTSPSPGSDSTRGSPAKLAAVPTLPLSFELSGVDEGDGDVDWNRSRELMEAVKRDLKLGKKPTLPALLFPVDPQDSGDGRIPTIGATREGPYYLYCNHCRWDSAEVDIMFEKPTGVAAQLQKYEDSAPDSLEFDRLKEHFDGFFRATALASSTSGTHGVAHSSGTAHSHPLHSNSITAAASAALARDIPGVGKYNALARSTSNRGYGKDRSVNKDEMTEYRSRSEVSKAAVGGERDVELLNSLEEVDSISRLEQRWENSWIAPLQTKEMKPLRIPLHSKRSKRCPACTHILIKPEQKAQSVRYKIKLVAANYLPGIQVVLPHVRQTKDEIYKRNLGKSSSAQVEEPSIGMTAGKIYEFQLTLTNPLYDPIEVKLSVPRIHISTERPALTFGHSAMPGKGEQEKVTKDEEKGEKEDDKGKAKAKAPTKAPPRSPFAVSLPTQKFTISAFAEAWEYDDDEDMFGVEDDELGIGGHTPAAPSSSSSSKVTRDKDGRTRPKTVGVLERKSNKTVVGGEVVIGKEARGHIKFNMLVDYTYRSDDPAPSESGDMDSHAARSPEIKVFSFYTVVDLGPIIPREEVKLDL</sequence>
<feature type="compositionally biased region" description="Basic and acidic residues" evidence="14">
    <location>
        <begin position="1338"/>
        <end position="1358"/>
    </location>
</feature>
<feature type="region of interest" description="Disordered" evidence="14">
    <location>
        <begin position="1404"/>
        <end position="1435"/>
    </location>
</feature>
<dbReference type="Pfam" id="PF05502">
    <property type="entry name" value="Dynactin_p62"/>
    <property type="match status" value="1"/>
</dbReference>
<dbReference type="InterPro" id="IPR036866">
    <property type="entry name" value="RibonucZ/Hydroxyglut_hydro"/>
</dbReference>
<feature type="region of interest" description="Disordered" evidence="14">
    <location>
        <begin position="1326"/>
        <end position="1374"/>
    </location>
</feature>
<comment type="caution">
    <text evidence="15">The sequence shown here is derived from an EMBL/GenBank/DDBJ whole genome shotgun (WGS) entry which is preliminary data.</text>
</comment>
<feature type="region of interest" description="Disordered" evidence="14">
    <location>
        <begin position="464"/>
        <end position="511"/>
    </location>
</feature>
<evidence type="ECO:0000256" key="4">
    <source>
        <dbReference type="ARBA" id="ARBA00022490"/>
    </source>
</evidence>
<feature type="compositionally biased region" description="Acidic residues" evidence="14">
    <location>
        <begin position="498"/>
        <end position="510"/>
    </location>
</feature>
<keyword evidence="9" id="KW-0175">Coiled coil</keyword>
<comment type="subcellular location">
    <subcellularLocation>
        <location evidence="1">Cytoplasm</location>
        <location evidence="1">Cytoskeleton</location>
        <location evidence="1">Microtubule organizing center</location>
        <location evidence="1">Centrosome</location>
    </subcellularLocation>
    <subcellularLocation>
        <location evidence="2">Cytoplasm</location>
        <location evidence="2">Cytoskeleton</location>
        <location evidence="2">Stress fiber</location>
    </subcellularLocation>
    <subcellularLocation>
        <location evidence="3">Cytoplasm</location>
        <location evidence="3">Myofibril</location>
    </subcellularLocation>
</comment>
<protein>
    <recommendedName>
        <fullName evidence="12">Dynactin subunit 4</fullName>
    </recommendedName>
</protein>
<dbReference type="EMBL" id="JANBPK010000951">
    <property type="protein sequence ID" value="KAJ2927914.1"/>
    <property type="molecule type" value="Genomic_DNA"/>
</dbReference>
<dbReference type="SUPFAM" id="SSF56281">
    <property type="entry name" value="Metallo-hydrolase/oxidoreductase"/>
    <property type="match status" value="1"/>
</dbReference>
<feature type="region of interest" description="Disordered" evidence="14">
    <location>
        <begin position="934"/>
        <end position="955"/>
    </location>
</feature>